<reference evidence="1 2" key="1">
    <citation type="journal article" date="2018" name="IMA Fungus">
        <title>IMA Genome-F 10: Nine draft genome sequences of Claviceps purpurea s.lat., including C. arundinis, C. humidiphila, and C. cf. spartinae, pseudomolecules for the pitch canker pathogen Fusarium circinatum, draft genome of Davidsoniella eucalypti, Grosmannia galeiformis, Quambalaria eucalypti, and Teratosphaeria destructans.</title>
        <authorList>
            <person name="Wingfield B.D."/>
            <person name="Liu M."/>
            <person name="Nguyen H.D."/>
            <person name="Lane F.A."/>
            <person name="Morgan S.W."/>
            <person name="De Vos L."/>
            <person name="Wilken P.M."/>
            <person name="Duong T.A."/>
            <person name="Aylward J."/>
            <person name="Coetzee M.P."/>
            <person name="Dadej K."/>
            <person name="De Beer Z.W."/>
            <person name="Findlay W."/>
            <person name="Havenga M."/>
            <person name="Kolarik M."/>
            <person name="Menzies J.G."/>
            <person name="Naidoo K."/>
            <person name="Pochopski O."/>
            <person name="Shoukouhi P."/>
            <person name="Santana Q.C."/>
            <person name="Seifert K.A."/>
            <person name="Soal N."/>
            <person name="Steenkamp E.T."/>
            <person name="Tatham C.T."/>
            <person name="van der Nest M.A."/>
            <person name="Wingfield M.J."/>
        </authorList>
    </citation>
    <scope>NUCLEOTIDE SEQUENCE [LARGE SCALE GENOMIC DNA]</scope>
    <source>
        <strain evidence="1">CMW44962</strain>
    </source>
</reference>
<keyword evidence="2" id="KW-1185">Reference proteome</keyword>
<proteinExistence type="predicted"/>
<dbReference type="OrthoDB" id="10600763at2759"/>
<organism evidence="1 2">
    <name type="scientific">Teratosphaeria destructans</name>
    <dbReference type="NCBI Taxonomy" id="418781"/>
    <lineage>
        <taxon>Eukaryota</taxon>
        <taxon>Fungi</taxon>
        <taxon>Dikarya</taxon>
        <taxon>Ascomycota</taxon>
        <taxon>Pezizomycotina</taxon>
        <taxon>Dothideomycetes</taxon>
        <taxon>Dothideomycetidae</taxon>
        <taxon>Mycosphaerellales</taxon>
        <taxon>Teratosphaeriaceae</taxon>
        <taxon>Teratosphaeria</taxon>
    </lineage>
</organism>
<protein>
    <submittedName>
        <fullName evidence="1">Uncharacterized protein</fullName>
    </submittedName>
</protein>
<sequence>MSADCQEVALDAERTGVCDCIAGANYNQHSVSRATEAPIWVFRVGCVGQHFSLLFSAGAGMPHGRRRWSECTDGDEDGVSTARMVGERLLAVAKPPKLDQSFQADGKRKRFTASTSSHAPSCVIDAQTPSAPCDGQSNECISASV</sequence>
<dbReference type="Proteomes" id="UP001138500">
    <property type="component" value="Unassembled WGS sequence"/>
</dbReference>
<dbReference type="AlphaFoldDB" id="A0A9W7W5S7"/>
<reference evidence="1 2" key="2">
    <citation type="journal article" date="2021" name="Curr. Genet.">
        <title>Genetic response to nitrogen starvation in the aggressive Eucalyptus foliar pathogen Teratosphaeria destructans.</title>
        <authorList>
            <person name="Havenga M."/>
            <person name="Wingfield B.D."/>
            <person name="Wingfield M.J."/>
            <person name="Dreyer L.L."/>
            <person name="Roets F."/>
            <person name="Aylward J."/>
        </authorList>
    </citation>
    <scope>NUCLEOTIDE SEQUENCE [LARGE SCALE GENOMIC DNA]</scope>
    <source>
        <strain evidence="1">CMW44962</strain>
    </source>
</reference>
<accession>A0A9W7W5S7</accession>
<dbReference type="EMBL" id="RIBY02000491">
    <property type="protein sequence ID" value="KAH9841305.1"/>
    <property type="molecule type" value="Genomic_DNA"/>
</dbReference>
<evidence type="ECO:0000313" key="2">
    <source>
        <dbReference type="Proteomes" id="UP001138500"/>
    </source>
</evidence>
<gene>
    <name evidence="1" type="ORF">Tdes44962_MAKER07754</name>
</gene>
<comment type="caution">
    <text evidence="1">The sequence shown here is derived from an EMBL/GenBank/DDBJ whole genome shotgun (WGS) entry which is preliminary data.</text>
</comment>
<evidence type="ECO:0000313" key="1">
    <source>
        <dbReference type="EMBL" id="KAH9841305.1"/>
    </source>
</evidence>
<name>A0A9W7W5S7_9PEZI</name>